<dbReference type="Proteomes" id="UP000507470">
    <property type="component" value="Unassembled WGS sequence"/>
</dbReference>
<feature type="repeat" description="ANK" evidence="3">
    <location>
        <begin position="793"/>
        <end position="825"/>
    </location>
</feature>
<evidence type="ECO:0000256" key="2">
    <source>
        <dbReference type="ARBA" id="ARBA00023043"/>
    </source>
</evidence>
<dbReference type="SUPFAM" id="SSF48403">
    <property type="entry name" value="Ankyrin repeat"/>
    <property type="match status" value="1"/>
</dbReference>
<feature type="repeat" description="ANK" evidence="3">
    <location>
        <begin position="496"/>
        <end position="528"/>
    </location>
</feature>
<dbReference type="EMBL" id="CACVKT020000959">
    <property type="protein sequence ID" value="CAC5364244.1"/>
    <property type="molecule type" value="Genomic_DNA"/>
</dbReference>
<feature type="repeat" description="ANK" evidence="3">
    <location>
        <begin position="595"/>
        <end position="627"/>
    </location>
</feature>
<dbReference type="PANTHER" id="PTHR24123">
    <property type="entry name" value="ANKYRIN REPEAT-CONTAINING"/>
    <property type="match status" value="1"/>
</dbReference>
<keyword evidence="1" id="KW-0677">Repeat</keyword>
<keyword evidence="6" id="KW-1185">Reference proteome</keyword>
<organism evidence="5 6">
    <name type="scientific">Mytilus coruscus</name>
    <name type="common">Sea mussel</name>
    <dbReference type="NCBI Taxonomy" id="42192"/>
    <lineage>
        <taxon>Eukaryota</taxon>
        <taxon>Metazoa</taxon>
        <taxon>Spiralia</taxon>
        <taxon>Lophotrochozoa</taxon>
        <taxon>Mollusca</taxon>
        <taxon>Bivalvia</taxon>
        <taxon>Autobranchia</taxon>
        <taxon>Pteriomorphia</taxon>
        <taxon>Mytilida</taxon>
        <taxon>Mytiloidea</taxon>
        <taxon>Mytilidae</taxon>
        <taxon>Mytilinae</taxon>
        <taxon>Mytilus</taxon>
    </lineage>
</organism>
<dbReference type="Pfam" id="PF12796">
    <property type="entry name" value="Ank_2"/>
    <property type="match status" value="4"/>
</dbReference>
<dbReference type="PANTHER" id="PTHR24123:SF33">
    <property type="entry name" value="PROTEIN HOS4"/>
    <property type="match status" value="1"/>
</dbReference>
<proteinExistence type="predicted"/>
<dbReference type="Gene3D" id="1.25.40.20">
    <property type="entry name" value="Ankyrin repeat-containing domain"/>
    <property type="match status" value="3"/>
</dbReference>
<feature type="repeat" description="ANK" evidence="3">
    <location>
        <begin position="628"/>
        <end position="660"/>
    </location>
</feature>
<feature type="repeat" description="ANK" evidence="3">
    <location>
        <begin position="529"/>
        <end position="561"/>
    </location>
</feature>
<feature type="repeat" description="ANK" evidence="3">
    <location>
        <begin position="661"/>
        <end position="693"/>
    </location>
</feature>
<protein>
    <recommendedName>
        <fullName evidence="4">Novel STAND NTPase 3 domain-containing protein</fullName>
    </recommendedName>
</protein>
<feature type="repeat" description="ANK" evidence="3">
    <location>
        <begin position="727"/>
        <end position="759"/>
    </location>
</feature>
<dbReference type="InterPro" id="IPR051165">
    <property type="entry name" value="Multifunctional_ANK_Repeat"/>
</dbReference>
<feature type="repeat" description="ANK" evidence="3">
    <location>
        <begin position="463"/>
        <end position="495"/>
    </location>
</feature>
<sequence length="853" mass="96677">MLEECKELKTKILELSSVPGNVRAQINQTLEKWQTDVGFFVETRAAKLVFECVQKNSCVTITASSGVGKTATLKYVTFNMRDEGYDILLVTNPQDIVKFYNPNQKTLFVIDDFCGTYSINQSYLNSWEPVIERVKELIKNKKTKIIVACRLQVYQDEKFESLSIFKTCVCNLLSDDFCLSRKEKLSIAELYLKAKASEIIQYRDAYDCFPLLCKLYNDNPELNIVDFFKNPFSVYKSEIDTLHNQGHYGKYCALVLCVMFNNMLKEEILTEEDDTAVLVIQKTCQACRLDSGTSPFFLLDELNSLENTFIRKEQGVYKTLHSKIFDFLVYYFGQKMIQYLIKYADNAVIMERFLIERNDYMDQYITIVPPKYHQMFIQRMIADWSNGVVQCVFNNINMKIPEFRQRFLRNVNELNSSIQRQLALTCDKNYKDTVLLQCSYLADIPFIRWCIYYGVDVNQCRFDDVSPLFASAGLGDEEVVKLLLAHNANINKCNAIGESPLYNACQNNLPEIVKLLLVNKADINKCNDNGSSPLCHACANNYIAIVKLLLDNKADINRCTVDAISPLHYACQNNHIEVVKLLLDNKADIAACSVDGVSPLIIACCNNHIEILKILLDNKADINKCMNDGRSPLYFACINNYIEIVKLLIDNNADIDLCDDKGESPLDVACLKNHIEIAKLLIENKEDINSCTDSRPTPLSVACWNNYIEVVNILLDNKADIDKCTVNGASALYVACLAGNVEVIKLLLDNKADINKCGNDGTSPLYIVCVNHNIEIVKLLLDNKADIDKGANDGLSPLFGACEDNHIEVVKVLLDYNVDIDKCNFRGESPLCIACQKNHNEIVKLFTPKQGKH</sequence>
<feature type="repeat" description="ANK" evidence="3">
    <location>
        <begin position="694"/>
        <end position="726"/>
    </location>
</feature>
<evidence type="ECO:0000256" key="3">
    <source>
        <dbReference type="PROSITE-ProRule" id="PRU00023"/>
    </source>
</evidence>
<dbReference type="InterPro" id="IPR036770">
    <property type="entry name" value="Ankyrin_rpt-contain_sf"/>
</dbReference>
<dbReference type="InterPro" id="IPR002110">
    <property type="entry name" value="Ankyrin_rpt"/>
</dbReference>
<dbReference type="SMART" id="SM00248">
    <property type="entry name" value="ANK"/>
    <property type="match status" value="13"/>
</dbReference>
<reference evidence="5 6" key="1">
    <citation type="submission" date="2020-06" db="EMBL/GenBank/DDBJ databases">
        <authorList>
            <person name="Li R."/>
            <person name="Bekaert M."/>
        </authorList>
    </citation>
    <scope>NUCLEOTIDE SEQUENCE [LARGE SCALE GENOMIC DNA]</scope>
    <source>
        <strain evidence="6">wild</strain>
    </source>
</reference>
<feature type="repeat" description="ANK" evidence="3">
    <location>
        <begin position="760"/>
        <end position="792"/>
    </location>
</feature>
<dbReference type="Pfam" id="PF13606">
    <property type="entry name" value="Ank_3"/>
    <property type="match status" value="1"/>
</dbReference>
<dbReference type="Pfam" id="PF20720">
    <property type="entry name" value="nSTAND3"/>
    <property type="match status" value="1"/>
</dbReference>
<dbReference type="AlphaFoldDB" id="A0A6J8AAE5"/>
<evidence type="ECO:0000313" key="6">
    <source>
        <dbReference type="Proteomes" id="UP000507470"/>
    </source>
</evidence>
<evidence type="ECO:0000259" key="4">
    <source>
        <dbReference type="Pfam" id="PF20720"/>
    </source>
</evidence>
<dbReference type="Pfam" id="PF00023">
    <property type="entry name" value="Ank"/>
    <property type="match status" value="1"/>
</dbReference>
<feature type="domain" description="Novel STAND NTPase 3" evidence="4">
    <location>
        <begin position="40"/>
        <end position="193"/>
    </location>
</feature>
<keyword evidence="2 3" id="KW-0040">ANK repeat</keyword>
<dbReference type="InterPro" id="IPR049050">
    <property type="entry name" value="nSTAND3"/>
</dbReference>
<gene>
    <name evidence="5" type="ORF">MCOR_5359</name>
</gene>
<dbReference type="PROSITE" id="PS50297">
    <property type="entry name" value="ANK_REP_REGION"/>
    <property type="match status" value="11"/>
</dbReference>
<name>A0A6J8AAE5_MYTCO</name>
<evidence type="ECO:0000256" key="1">
    <source>
        <dbReference type="ARBA" id="ARBA00022737"/>
    </source>
</evidence>
<dbReference type="OrthoDB" id="194358at2759"/>
<feature type="repeat" description="ANK" evidence="3">
    <location>
        <begin position="562"/>
        <end position="594"/>
    </location>
</feature>
<dbReference type="PROSITE" id="PS50088">
    <property type="entry name" value="ANK_REPEAT"/>
    <property type="match status" value="11"/>
</dbReference>
<evidence type="ECO:0000313" key="5">
    <source>
        <dbReference type="EMBL" id="CAC5364244.1"/>
    </source>
</evidence>
<accession>A0A6J8AAE5</accession>